<dbReference type="SUPFAM" id="SSF51569">
    <property type="entry name" value="Aldolase"/>
    <property type="match status" value="1"/>
</dbReference>
<evidence type="ECO:0000256" key="9">
    <source>
        <dbReference type="ARBA" id="ARBA00023277"/>
    </source>
</evidence>
<feature type="active site" description="Schiff-base intermediate with substrate" evidence="12">
    <location>
        <position position="175"/>
    </location>
</feature>
<evidence type="ECO:0000313" key="14">
    <source>
        <dbReference type="EMBL" id="JAC21414.1"/>
    </source>
</evidence>
<dbReference type="Gene3D" id="3.20.20.70">
    <property type="entry name" value="Aldolase class I"/>
    <property type="match status" value="1"/>
</dbReference>
<comment type="catalytic activity">
    <reaction evidence="10">
        <text>aceneuramate = aldehydo-N-acetyl-D-mannosamine + pyruvate</text>
        <dbReference type="Rhea" id="RHEA:23296"/>
        <dbReference type="ChEBI" id="CHEBI:15361"/>
        <dbReference type="ChEBI" id="CHEBI:17122"/>
        <dbReference type="ChEBI" id="CHEBI:173083"/>
        <dbReference type="EC" id="4.1.3.3"/>
    </reaction>
</comment>
<dbReference type="PANTHER" id="PTHR12128:SF21">
    <property type="entry name" value="N-ACETYLNEURAMINATE LYASE"/>
    <property type="match status" value="1"/>
</dbReference>
<evidence type="ECO:0000256" key="11">
    <source>
        <dbReference type="PIRNR" id="PIRNR001365"/>
    </source>
</evidence>
<dbReference type="InterPro" id="IPR013785">
    <property type="entry name" value="Aldolase_TIM"/>
</dbReference>
<dbReference type="EMBL" id="GBBK01003068">
    <property type="protein sequence ID" value="JAC21414.1"/>
    <property type="molecule type" value="mRNA"/>
</dbReference>
<comment type="subunit">
    <text evidence="4">Homotetramer.</text>
</comment>
<dbReference type="PRINTS" id="PR00146">
    <property type="entry name" value="DHPICSNTHASE"/>
</dbReference>
<dbReference type="GO" id="GO:0008747">
    <property type="term" value="F:N-acetylneuraminate lyase activity"/>
    <property type="evidence" value="ECO:0007669"/>
    <property type="project" value="UniProtKB-EC"/>
</dbReference>
<dbReference type="EC" id="4.1.3.3" evidence="5"/>
<evidence type="ECO:0000256" key="1">
    <source>
        <dbReference type="ARBA" id="ARBA00004496"/>
    </source>
</evidence>
<evidence type="ECO:0000256" key="12">
    <source>
        <dbReference type="PIRSR" id="PIRSR001365-1"/>
    </source>
</evidence>
<comment type="similarity">
    <text evidence="3">Belongs to the DapA family. NanA subfamily.</text>
</comment>
<accession>A0A023FJR7</accession>
<evidence type="ECO:0000256" key="2">
    <source>
        <dbReference type="ARBA" id="ARBA00004878"/>
    </source>
</evidence>
<name>A0A023FJR7_AMBCJ</name>
<dbReference type="PIRSF" id="PIRSF001365">
    <property type="entry name" value="DHDPS"/>
    <property type="match status" value="1"/>
</dbReference>
<evidence type="ECO:0000256" key="3">
    <source>
        <dbReference type="ARBA" id="ARBA00006324"/>
    </source>
</evidence>
<evidence type="ECO:0000256" key="4">
    <source>
        <dbReference type="ARBA" id="ARBA00011881"/>
    </source>
</evidence>
<dbReference type="GO" id="GO:0005737">
    <property type="term" value="C:cytoplasm"/>
    <property type="evidence" value="ECO:0007669"/>
    <property type="project" value="UniProtKB-SubCell"/>
</dbReference>
<dbReference type="Pfam" id="PF00701">
    <property type="entry name" value="DHDPS"/>
    <property type="match status" value="1"/>
</dbReference>
<organism evidence="14">
    <name type="scientific">Amblyomma cajennense</name>
    <name type="common">Cayenne tick</name>
    <name type="synonym">Acarus cajennensis</name>
    <dbReference type="NCBI Taxonomy" id="34607"/>
    <lineage>
        <taxon>Eukaryota</taxon>
        <taxon>Metazoa</taxon>
        <taxon>Ecdysozoa</taxon>
        <taxon>Arthropoda</taxon>
        <taxon>Chelicerata</taxon>
        <taxon>Arachnida</taxon>
        <taxon>Acari</taxon>
        <taxon>Parasitiformes</taxon>
        <taxon>Ixodida</taxon>
        <taxon>Ixodoidea</taxon>
        <taxon>Ixodidae</taxon>
        <taxon>Amblyomminae</taxon>
        <taxon>Amblyomma</taxon>
    </lineage>
</organism>
<dbReference type="AlphaFoldDB" id="A0A023FJR7"/>
<comment type="pathway">
    <text evidence="2">Amino-sugar metabolism; N-acetylneuraminate degradation.</text>
</comment>
<feature type="binding site" evidence="13">
    <location>
        <position position="217"/>
    </location>
    <ligand>
        <name>pyruvate</name>
        <dbReference type="ChEBI" id="CHEBI:15361"/>
    </ligand>
</feature>
<protein>
    <recommendedName>
        <fullName evidence="5">N-acetylneuraminate lyase</fullName>
        <ecNumber evidence="5">4.1.3.3</ecNumber>
    </recommendedName>
</protein>
<evidence type="ECO:0000256" key="6">
    <source>
        <dbReference type="ARBA" id="ARBA00022490"/>
    </source>
</evidence>
<feature type="binding site" evidence="13">
    <location>
        <position position="54"/>
    </location>
    <ligand>
        <name>pyruvate</name>
        <dbReference type="ChEBI" id="CHEBI:15361"/>
    </ligand>
</feature>
<keyword evidence="8" id="KW-0704">Schiff base</keyword>
<evidence type="ECO:0000256" key="5">
    <source>
        <dbReference type="ARBA" id="ARBA00012911"/>
    </source>
</evidence>
<keyword evidence="6" id="KW-0963">Cytoplasm</keyword>
<reference evidence="14" key="1">
    <citation type="submission" date="2014-03" db="EMBL/GenBank/DDBJ databases">
        <title>The sialotranscriptome of Amblyomma triste, Amblyomma parvum and Amblyomma cajennense ticks, uncovered by 454-based RNA-seq.</title>
        <authorList>
            <person name="Garcia G.R."/>
            <person name="Gardinassi L.G."/>
            <person name="Ribeiro J.M."/>
            <person name="Anatriello E."/>
            <person name="Ferreira B.R."/>
            <person name="Moreira H.N."/>
            <person name="Mafra C."/>
            <person name="Olegario M.M."/>
            <person name="Szabo P.J."/>
            <person name="Miranda-Santos I.K."/>
            <person name="Maruyama S.R."/>
        </authorList>
    </citation>
    <scope>NUCLEOTIDE SEQUENCE</scope>
    <source>
        <strain evidence="14">Uberlandia</strain>
        <tissue evidence="14">Salivary glands</tissue>
    </source>
</reference>
<evidence type="ECO:0000256" key="8">
    <source>
        <dbReference type="ARBA" id="ARBA00023270"/>
    </source>
</evidence>
<evidence type="ECO:0000256" key="13">
    <source>
        <dbReference type="PIRSR" id="PIRSR001365-2"/>
    </source>
</evidence>
<evidence type="ECO:0000256" key="10">
    <source>
        <dbReference type="ARBA" id="ARBA00044906"/>
    </source>
</evidence>
<keyword evidence="7 11" id="KW-0456">Lyase</keyword>
<dbReference type="SMART" id="SM01130">
    <property type="entry name" value="DHDPS"/>
    <property type="match status" value="1"/>
</dbReference>
<keyword evidence="14" id="KW-0670">Pyruvate</keyword>
<feature type="active site" description="Proton donor/acceptor" evidence="12">
    <location>
        <position position="145"/>
    </location>
</feature>
<sequence length="308" mass="33790">MEAKIEKIKKYSGFCAAPFTPFDSKGRININIIDEYVSLLQKQSVTGAFVNGSTGEGLSLTVAERKKLAERWVEASKGKLDLVIVHVTAASIVDTKELATHAEGLNVDAISILPPFYFRSPSNDHLVRYVEEVSKAAPNTPIIYYHIPAFTHVDVRMSEFLPEAKRRVPALCGAKYSCSDLTDLAGFLREDKAEFKIFFGYEEMLLAALALGVNAAIGGTFTYQGHLAKKIMDLYEQGDLAGARLHQDKLKHGIDTLCKYGYCVASLKAAANKVSGLDFGDTRIPVCPLPDDKAKELADEIRGLDILL</sequence>
<keyword evidence="9" id="KW-0119">Carbohydrate metabolism</keyword>
<comment type="subcellular location">
    <subcellularLocation>
        <location evidence="1">Cytoplasm</location>
    </subcellularLocation>
</comment>
<dbReference type="PANTHER" id="PTHR12128">
    <property type="entry name" value="DIHYDRODIPICOLINATE SYNTHASE"/>
    <property type="match status" value="1"/>
</dbReference>
<dbReference type="InterPro" id="IPR002220">
    <property type="entry name" value="DapA-like"/>
</dbReference>
<evidence type="ECO:0000256" key="7">
    <source>
        <dbReference type="ARBA" id="ARBA00023239"/>
    </source>
</evidence>
<proteinExistence type="evidence at transcript level"/>